<keyword evidence="1" id="KW-0067">ATP-binding</keyword>
<reference evidence="1 2" key="1">
    <citation type="submission" date="2020-07" db="EMBL/GenBank/DDBJ databases">
        <title>The complete genome of Paracoccus pantotrophus ACCC 10489.</title>
        <authorList>
            <person name="Si Y."/>
        </authorList>
    </citation>
    <scope>NUCLEOTIDE SEQUENCE [LARGE SCALE GENOMIC DNA]</scope>
    <source>
        <strain evidence="1 2">ACCC10489</strain>
    </source>
</reference>
<gene>
    <name evidence="1" type="ORF">HYQ43_18325</name>
</gene>
<keyword evidence="1" id="KW-0547">Nucleotide-binding</keyword>
<evidence type="ECO:0000313" key="1">
    <source>
        <dbReference type="EMBL" id="QLH16066.1"/>
    </source>
</evidence>
<protein>
    <submittedName>
        <fullName evidence="1">ATP-binding protein</fullName>
    </submittedName>
</protein>
<dbReference type="Proteomes" id="UP000509322">
    <property type="component" value="Chromosome 2"/>
</dbReference>
<name>A0A7H9BZ59_PARPN</name>
<dbReference type="InterPro" id="IPR027417">
    <property type="entry name" value="P-loop_NTPase"/>
</dbReference>
<accession>A0A7H9BZ59</accession>
<proteinExistence type="predicted"/>
<dbReference type="GO" id="GO:0005524">
    <property type="term" value="F:ATP binding"/>
    <property type="evidence" value="ECO:0007669"/>
    <property type="project" value="UniProtKB-KW"/>
</dbReference>
<dbReference type="Gene3D" id="3.40.50.300">
    <property type="entry name" value="P-loop containing nucleotide triphosphate hydrolases"/>
    <property type="match status" value="1"/>
</dbReference>
<dbReference type="EMBL" id="CP058690">
    <property type="protein sequence ID" value="QLH16066.1"/>
    <property type="molecule type" value="Genomic_DNA"/>
</dbReference>
<dbReference type="Pfam" id="PF13671">
    <property type="entry name" value="AAA_33"/>
    <property type="match status" value="1"/>
</dbReference>
<dbReference type="AlphaFoldDB" id="A0A7H9BZ59"/>
<dbReference type="SUPFAM" id="SSF52540">
    <property type="entry name" value="P-loop containing nucleoside triphosphate hydrolases"/>
    <property type="match status" value="1"/>
</dbReference>
<dbReference type="RefSeq" id="WP_032963561.1">
    <property type="nucleotide sequence ID" value="NZ_CP058690.1"/>
</dbReference>
<sequence length="184" mass="21495">MSIEEDKQIMDYQEALKRARTLMQAHPRIVFMMCGIAGSGKTTFAQALEKMGCQRLSIDEEIWRTSGRFGVDYSEHDYPDLQASVEKSLRRQLVKMLRHGTKAVIDFSFWNAKARADYRELVQRNDHHCQLVYMNVPEKVLRERLIARASRRDANAAFPITEKRLRRYIRGFEPPSGKEAWTVE</sequence>
<evidence type="ECO:0000313" key="2">
    <source>
        <dbReference type="Proteomes" id="UP000509322"/>
    </source>
</evidence>
<organism evidence="1 2">
    <name type="scientific">Paracoccus pantotrophus</name>
    <name type="common">Thiosphaera pantotropha</name>
    <dbReference type="NCBI Taxonomy" id="82367"/>
    <lineage>
        <taxon>Bacteria</taxon>
        <taxon>Pseudomonadati</taxon>
        <taxon>Pseudomonadota</taxon>
        <taxon>Alphaproteobacteria</taxon>
        <taxon>Rhodobacterales</taxon>
        <taxon>Paracoccaceae</taxon>
        <taxon>Paracoccus</taxon>
    </lineage>
</organism>